<dbReference type="RefSeq" id="WP_020846113.1">
    <property type="nucleotide sequence ID" value="NC_021808.1"/>
</dbReference>
<sequence length="152" mass="17414">MSKILNLARDFNSQSKKQANAIEQTLKQDFERHEQRIQDALKASEQKITNDIQDQQSRLNLLVMKTWIWLPIMVITVLIACWGVIWWQGMTIAQNQQEISRQQSTLKALSAKGGNIQMSTCGDQNQLCIKIDLDETSYGANGVYPWKIPEGY</sequence>
<protein>
    <submittedName>
        <fullName evidence="3">Putative mobilization protein mobB</fullName>
    </submittedName>
</protein>
<reference evidence="3" key="2">
    <citation type="journal article" date="2013" name="Aquaculture">
        <title>Development of TaqMan real-time PCR assays for monitoring Vibrio harveyi infection and a plasmid harbored by virulent strains in European abalone Haliotis tuberculata aquaculture.</title>
        <authorList>
            <person name="Schikorski D."/>
            <person name="Renault T."/>
            <person name="Paillard C."/>
            <person name="Bidault-Toffin A."/>
            <person name="Tourbiez D."/>
            <person name="Saulnier D."/>
        </authorList>
    </citation>
    <scope>NUCLEOTIDE SEQUENCE</scope>
    <source>
        <strain evidence="3">ORM4</strain>
        <plasmid evidence="3">pVCR1</plasmid>
    </source>
</reference>
<keyword evidence="2" id="KW-0472">Membrane</keyword>
<geneLocation type="plasmid" evidence="3">
    <name>pVCR1</name>
</geneLocation>
<keyword evidence="3" id="KW-0614">Plasmid</keyword>
<name>S5FKI4_VIBHA</name>
<keyword evidence="2" id="KW-1133">Transmembrane helix</keyword>
<dbReference type="InterPro" id="IPR006922">
    <property type="entry name" value="MbeB-like"/>
</dbReference>
<evidence type="ECO:0000256" key="2">
    <source>
        <dbReference type="SAM" id="Phobius"/>
    </source>
</evidence>
<dbReference type="EMBL" id="KC306506">
    <property type="protein sequence ID" value="AGQ45482.1"/>
    <property type="molecule type" value="Genomic_DNA"/>
</dbReference>
<evidence type="ECO:0000313" key="4">
    <source>
        <dbReference type="EMBL" id="AGW25578.1"/>
    </source>
</evidence>
<feature type="coiled-coil region" evidence="1">
    <location>
        <begin position="16"/>
        <end position="47"/>
    </location>
</feature>
<organism evidence="3">
    <name type="scientific">Vibrio harveyi</name>
    <name type="common">Beneckea harveyi</name>
    <dbReference type="NCBI Taxonomy" id="669"/>
    <lineage>
        <taxon>Bacteria</taxon>
        <taxon>Pseudomonadati</taxon>
        <taxon>Pseudomonadota</taxon>
        <taxon>Gammaproteobacteria</taxon>
        <taxon>Vibrionales</taxon>
        <taxon>Vibrionaceae</taxon>
        <taxon>Vibrio</taxon>
    </lineage>
</organism>
<dbReference type="AlphaFoldDB" id="S5FKI4"/>
<keyword evidence="2" id="KW-0812">Transmembrane</keyword>
<dbReference type="EMBL" id="KC329496">
    <property type="protein sequence ID" value="AGW25578.1"/>
    <property type="molecule type" value="Genomic_DNA"/>
</dbReference>
<evidence type="ECO:0000256" key="1">
    <source>
        <dbReference type="SAM" id="Coils"/>
    </source>
</evidence>
<accession>S5FKI4</accession>
<dbReference type="Pfam" id="PF04837">
    <property type="entry name" value="MbeB_N"/>
    <property type="match status" value="1"/>
</dbReference>
<feature type="transmembrane region" description="Helical" evidence="2">
    <location>
        <begin position="67"/>
        <end position="87"/>
    </location>
</feature>
<evidence type="ECO:0000313" key="3">
    <source>
        <dbReference type="EMBL" id="AGQ45482.1"/>
    </source>
</evidence>
<proteinExistence type="predicted"/>
<keyword evidence="1" id="KW-0175">Coiled coil</keyword>
<reference evidence="4" key="1">
    <citation type="submission" date="2012-12" db="EMBL/GenBank/DDBJ databases">
        <title>pVCR1, a Vibrio harveyi plasmid specifically found in strains pathogenic for the European abalone, Haliotis tuberculata Linnaeus, 1758.</title>
        <authorList>
            <person name="Travers M.-A."/>
            <person name="Bidault-Toffin A."/>
            <person name="Barbou A."/>
            <person name="Schikorski D."/>
            <person name="Huchette S."/>
            <person name="Paillard C."/>
            <person name="Koken M."/>
        </authorList>
    </citation>
    <scope>NUCLEOTIDE SEQUENCE</scope>
    <source>
        <strain evidence="4">Lem07014</strain>
        <plasmid evidence="4">pVCR1</plasmid>
    </source>
</reference>